<dbReference type="STRING" id="573321.SAMN04488505_107221"/>
<dbReference type="PROSITE" id="PS50977">
    <property type="entry name" value="HTH_TETR_2"/>
    <property type="match status" value="1"/>
</dbReference>
<feature type="coiled-coil region" evidence="5">
    <location>
        <begin position="69"/>
        <end position="96"/>
    </location>
</feature>
<dbReference type="GO" id="GO:0003700">
    <property type="term" value="F:DNA-binding transcription factor activity"/>
    <property type="evidence" value="ECO:0007669"/>
    <property type="project" value="TreeGrafter"/>
</dbReference>
<keyword evidence="8" id="KW-1185">Reference proteome</keyword>
<dbReference type="RefSeq" id="WP_089918262.1">
    <property type="nucleotide sequence ID" value="NZ_FOBB01000007.1"/>
</dbReference>
<dbReference type="InterPro" id="IPR036271">
    <property type="entry name" value="Tet_transcr_reg_TetR-rel_C_sf"/>
</dbReference>
<evidence type="ECO:0000313" key="8">
    <source>
        <dbReference type="Proteomes" id="UP000198984"/>
    </source>
</evidence>
<feature type="DNA-binding region" description="H-T-H motif" evidence="4">
    <location>
        <begin position="35"/>
        <end position="54"/>
    </location>
</feature>
<dbReference type="InterPro" id="IPR001647">
    <property type="entry name" value="HTH_TetR"/>
</dbReference>
<keyword evidence="2 4" id="KW-0238">DNA-binding</keyword>
<protein>
    <submittedName>
        <fullName evidence="7">Transcriptional regulator, TetR family</fullName>
    </submittedName>
</protein>
<accession>A0A1H8CU27</accession>
<dbReference type="EMBL" id="FOBB01000007">
    <property type="protein sequence ID" value="SEM98389.1"/>
    <property type="molecule type" value="Genomic_DNA"/>
</dbReference>
<dbReference type="InterPro" id="IPR009057">
    <property type="entry name" value="Homeodomain-like_sf"/>
</dbReference>
<evidence type="ECO:0000256" key="4">
    <source>
        <dbReference type="PROSITE-ProRule" id="PRU00335"/>
    </source>
</evidence>
<evidence type="ECO:0000313" key="7">
    <source>
        <dbReference type="EMBL" id="SEM98389.1"/>
    </source>
</evidence>
<dbReference type="PRINTS" id="PR00455">
    <property type="entry name" value="HTHTETR"/>
</dbReference>
<dbReference type="AlphaFoldDB" id="A0A1H8CU27"/>
<dbReference type="SUPFAM" id="SSF46689">
    <property type="entry name" value="Homeodomain-like"/>
    <property type="match status" value="1"/>
</dbReference>
<evidence type="ECO:0000259" key="6">
    <source>
        <dbReference type="PROSITE" id="PS50977"/>
    </source>
</evidence>
<gene>
    <name evidence="7" type="ORF">SAMN04488505_107221</name>
</gene>
<evidence type="ECO:0000256" key="5">
    <source>
        <dbReference type="SAM" id="Coils"/>
    </source>
</evidence>
<organism evidence="7 8">
    <name type="scientific">Chitinophaga rupis</name>
    <dbReference type="NCBI Taxonomy" id="573321"/>
    <lineage>
        <taxon>Bacteria</taxon>
        <taxon>Pseudomonadati</taxon>
        <taxon>Bacteroidota</taxon>
        <taxon>Chitinophagia</taxon>
        <taxon>Chitinophagales</taxon>
        <taxon>Chitinophagaceae</taxon>
        <taxon>Chitinophaga</taxon>
    </lineage>
</organism>
<dbReference type="Proteomes" id="UP000198984">
    <property type="component" value="Unassembled WGS sequence"/>
</dbReference>
<keyword evidence="5" id="KW-0175">Coiled coil</keyword>
<proteinExistence type="predicted"/>
<dbReference type="SUPFAM" id="SSF48498">
    <property type="entry name" value="Tetracyclin repressor-like, C-terminal domain"/>
    <property type="match status" value="1"/>
</dbReference>
<dbReference type="Pfam" id="PF13305">
    <property type="entry name" value="TetR_C_33"/>
    <property type="match status" value="1"/>
</dbReference>
<evidence type="ECO:0000256" key="2">
    <source>
        <dbReference type="ARBA" id="ARBA00023125"/>
    </source>
</evidence>
<dbReference type="Pfam" id="PF00440">
    <property type="entry name" value="TetR_N"/>
    <property type="match status" value="1"/>
</dbReference>
<keyword evidence="1" id="KW-0805">Transcription regulation</keyword>
<reference evidence="7 8" key="1">
    <citation type="submission" date="2016-10" db="EMBL/GenBank/DDBJ databases">
        <authorList>
            <person name="de Groot N.N."/>
        </authorList>
    </citation>
    <scope>NUCLEOTIDE SEQUENCE [LARGE SCALE GENOMIC DNA]</scope>
    <source>
        <strain evidence="7 8">DSM 21039</strain>
    </source>
</reference>
<dbReference type="PANTHER" id="PTHR30055:SF234">
    <property type="entry name" value="HTH-TYPE TRANSCRIPTIONAL REGULATOR BETI"/>
    <property type="match status" value="1"/>
</dbReference>
<dbReference type="PANTHER" id="PTHR30055">
    <property type="entry name" value="HTH-TYPE TRANSCRIPTIONAL REGULATOR RUTR"/>
    <property type="match status" value="1"/>
</dbReference>
<dbReference type="GO" id="GO:0000976">
    <property type="term" value="F:transcription cis-regulatory region binding"/>
    <property type="evidence" value="ECO:0007669"/>
    <property type="project" value="TreeGrafter"/>
</dbReference>
<dbReference type="Gene3D" id="1.10.357.10">
    <property type="entry name" value="Tetracycline Repressor, domain 2"/>
    <property type="match status" value="1"/>
</dbReference>
<keyword evidence="3" id="KW-0804">Transcription</keyword>
<dbReference type="OrthoDB" id="594604at2"/>
<evidence type="ECO:0000256" key="1">
    <source>
        <dbReference type="ARBA" id="ARBA00023015"/>
    </source>
</evidence>
<sequence>MGIAERKQRQREEIRTGILDAAWHLVHEEGWAALSIRKIAEAIEYSVPVVYDHFENKDAIIAEFNKKGFQLLENQLRNARQQHTDAEQQLEAIGRAYWDFAFQHKQYYQLMFSLGIPTCESARKIPEVGECMDVIRCTIEHIIKQNGNGVADPFLKFQAFQSMIHGLVSINIIGPANNEELNRLVLQDLISGFIKGCKA</sequence>
<feature type="domain" description="HTH tetR-type" evidence="6">
    <location>
        <begin position="12"/>
        <end position="72"/>
    </location>
</feature>
<dbReference type="InterPro" id="IPR025996">
    <property type="entry name" value="MT1864/Rv1816-like_C"/>
</dbReference>
<dbReference type="InterPro" id="IPR050109">
    <property type="entry name" value="HTH-type_TetR-like_transc_reg"/>
</dbReference>
<name>A0A1H8CU27_9BACT</name>
<evidence type="ECO:0000256" key="3">
    <source>
        <dbReference type="ARBA" id="ARBA00023163"/>
    </source>
</evidence>